<sequence length="146" mass="16046">MRLNLSTDYALRVMLFVGARSEGLSQIAEIAAAYDISHNHLMKVVNRLVQLGYLESVRGRRGGMKLARKAEKIFAGEIVRDFEPDLRPLDCGSCIMAKGCQLTCLLQKAVAAFLAQLDATSIADILEREKQSGGPRVGHRAPLFES</sequence>
<dbReference type="EMBL" id="UOEH01000136">
    <property type="protein sequence ID" value="VAV94249.1"/>
    <property type="molecule type" value="Genomic_DNA"/>
</dbReference>
<dbReference type="GO" id="GO:0005829">
    <property type="term" value="C:cytosol"/>
    <property type="evidence" value="ECO:0007669"/>
    <property type="project" value="TreeGrafter"/>
</dbReference>
<organism evidence="2">
    <name type="scientific">hydrothermal vent metagenome</name>
    <dbReference type="NCBI Taxonomy" id="652676"/>
    <lineage>
        <taxon>unclassified sequences</taxon>
        <taxon>metagenomes</taxon>
        <taxon>ecological metagenomes</taxon>
    </lineage>
</organism>
<dbReference type="InterPro" id="IPR000944">
    <property type="entry name" value="Tscrpt_reg_Rrf2"/>
</dbReference>
<evidence type="ECO:0000313" key="2">
    <source>
        <dbReference type="EMBL" id="VAV94249.1"/>
    </source>
</evidence>
<dbReference type="NCBIfam" id="TIGR00738">
    <property type="entry name" value="rrf2_super"/>
    <property type="match status" value="1"/>
</dbReference>
<proteinExistence type="predicted"/>
<reference evidence="2" key="1">
    <citation type="submission" date="2018-06" db="EMBL/GenBank/DDBJ databases">
        <authorList>
            <person name="Zhirakovskaya E."/>
        </authorList>
    </citation>
    <scope>NUCLEOTIDE SEQUENCE</scope>
</reference>
<name>A0A3B0RQX3_9ZZZZ</name>
<dbReference type="GO" id="GO:0003677">
    <property type="term" value="F:DNA binding"/>
    <property type="evidence" value="ECO:0007669"/>
    <property type="project" value="UniProtKB-KW"/>
</dbReference>
<dbReference type="AlphaFoldDB" id="A0A3B0RQX3"/>
<dbReference type="PANTHER" id="PTHR33221:SF4">
    <property type="entry name" value="HTH-TYPE TRANSCRIPTIONAL REPRESSOR NSRR"/>
    <property type="match status" value="1"/>
</dbReference>
<dbReference type="PROSITE" id="PS51197">
    <property type="entry name" value="HTH_RRF2_2"/>
    <property type="match status" value="1"/>
</dbReference>
<dbReference type="InterPro" id="IPR036390">
    <property type="entry name" value="WH_DNA-bd_sf"/>
</dbReference>
<keyword evidence="1" id="KW-0238">DNA-binding</keyword>
<dbReference type="InterPro" id="IPR036388">
    <property type="entry name" value="WH-like_DNA-bd_sf"/>
</dbReference>
<dbReference type="SUPFAM" id="SSF46785">
    <property type="entry name" value="Winged helix' DNA-binding domain"/>
    <property type="match status" value="1"/>
</dbReference>
<gene>
    <name evidence="2" type="ORF">MNBD_ALPHA05-2314</name>
</gene>
<accession>A0A3B0RQX3</accession>
<dbReference type="Pfam" id="PF02082">
    <property type="entry name" value="Rrf2"/>
    <property type="match status" value="1"/>
</dbReference>
<evidence type="ECO:0000256" key="1">
    <source>
        <dbReference type="ARBA" id="ARBA00023125"/>
    </source>
</evidence>
<dbReference type="GO" id="GO:0003700">
    <property type="term" value="F:DNA-binding transcription factor activity"/>
    <property type="evidence" value="ECO:0007669"/>
    <property type="project" value="TreeGrafter"/>
</dbReference>
<dbReference type="PANTHER" id="PTHR33221">
    <property type="entry name" value="WINGED HELIX-TURN-HELIX TRANSCRIPTIONAL REGULATOR, RRF2 FAMILY"/>
    <property type="match status" value="1"/>
</dbReference>
<protein>
    <submittedName>
        <fullName evidence="2">Nitrite-sensitive transcriptional repressor NsrR</fullName>
    </submittedName>
</protein>
<dbReference type="Gene3D" id="1.10.10.10">
    <property type="entry name" value="Winged helix-like DNA-binding domain superfamily/Winged helix DNA-binding domain"/>
    <property type="match status" value="1"/>
</dbReference>